<organism evidence="1 2">
    <name type="scientific">Halopenitus persicus</name>
    <dbReference type="NCBI Taxonomy" id="1048396"/>
    <lineage>
        <taxon>Archaea</taxon>
        <taxon>Methanobacteriati</taxon>
        <taxon>Methanobacteriota</taxon>
        <taxon>Stenosarchaea group</taxon>
        <taxon>Halobacteria</taxon>
        <taxon>Halobacteriales</taxon>
        <taxon>Haloferacaceae</taxon>
        <taxon>Halopenitus</taxon>
    </lineage>
</organism>
<evidence type="ECO:0000313" key="2">
    <source>
        <dbReference type="Proteomes" id="UP000199079"/>
    </source>
</evidence>
<evidence type="ECO:0000313" key="1">
    <source>
        <dbReference type="EMBL" id="SDY88782.1"/>
    </source>
</evidence>
<sequence length="136" mass="15616">MRSSHRPAISGENISEEEDFNRATRAHSLRFSTWLTEIEVLKRPIVPPYAIHEYNRIAATALQYSLEEQQCVELRSAKRHLDVDNLEGVHIDYSPDVDLGIFEVQFGLVDCNRRMVVKLGSKQIRQSMILLAHSLV</sequence>
<gene>
    <name evidence="1" type="ORF">SAMN05216564_11316</name>
</gene>
<protein>
    <submittedName>
        <fullName evidence="1">Uncharacterized protein</fullName>
    </submittedName>
</protein>
<accession>A0A1H3NIR9</accession>
<dbReference type="RefSeq" id="WP_092734924.1">
    <property type="nucleotide sequence ID" value="NZ_FNPC01000013.1"/>
</dbReference>
<reference evidence="2" key="1">
    <citation type="submission" date="2016-10" db="EMBL/GenBank/DDBJ databases">
        <authorList>
            <person name="Varghese N."/>
            <person name="Submissions S."/>
        </authorList>
    </citation>
    <scope>NUCLEOTIDE SEQUENCE [LARGE SCALE GENOMIC DNA]</scope>
    <source>
        <strain evidence="2">DC30,IBRC 10041,KCTC 4046</strain>
    </source>
</reference>
<keyword evidence="2" id="KW-1185">Reference proteome</keyword>
<proteinExistence type="predicted"/>
<dbReference type="EMBL" id="FNPC01000013">
    <property type="protein sequence ID" value="SDY88782.1"/>
    <property type="molecule type" value="Genomic_DNA"/>
</dbReference>
<dbReference type="Proteomes" id="UP000199079">
    <property type="component" value="Unassembled WGS sequence"/>
</dbReference>
<name>A0A1H3NIR9_9EURY</name>
<dbReference type="AlphaFoldDB" id="A0A1H3NIR9"/>